<protein>
    <submittedName>
        <fullName evidence="7">Lysoplasmalogenase</fullName>
    </submittedName>
</protein>
<feature type="transmembrane region" description="Helical" evidence="6">
    <location>
        <begin position="30"/>
        <end position="49"/>
    </location>
</feature>
<accession>A0ABS9BQK1</accession>
<comment type="subcellular location">
    <subcellularLocation>
        <location evidence="1">Membrane</location>
        <topology evidence="1">Multi-pass membrane protein</topology>
    </subcellularLocation>
</comment>
<evidence type="ECO:0000313" key="7">
    <source>
        <dbReference type="EMBL" id="MCF1749745.1"/>
    </source>
</evidence>
<dbReference type="InterPro" id="IPR012506">
    <property type="entry name" value="TMEM86B-like"/>
</dbReference>
<keyword evidence="4 6" id="KW-1133">Transmembrane helix</keyword>
<evidence type="ECO:0000256" key="3">
    <source>
        <dbReference type="ARBA" id="ARBA00022692"/>
    </source>
</evidence>
<dbReference type="EMBL" id="JAKEVZ010000001">
    <property type="protein sequence ID" value="MCF1749745.1"/>
    <property type="molecule type" value="Genomic_DNA"/>
</dbReference>
<evidence type="ECO:0000256" key="6">
    <source>
        <dbReference type="SAM" id="Phobius"/>
    </source>
</evidence>
<comment type="caution">
    <text evidence="7">The sequence shown here is derived from an EMBL/GenBank/DDBJ whole genome shotgun (WGS) entry which is preliminary data.</text>
</comment>
<gene>
    <name evidence="7" type="ORF">L0U89_01575</name>
</gene>
<sequence>MKKKNILWLYLFMVFAIVDVFLTANGQQEYRIFTKPGIILFLWVYFLALSKNIEGTLLRKSISAALVFSWLGDVLLIFPDLFLYGLGAFLMAHVCYIIGFKLAQTNPFSIGQVNFIKLFFQNLPIYLLAALFYFFINAGLGNLKIPVVIYLVVIVLMATTARERYGKTNSVSFWQVMVGAIFFMLSDGFLAINKFYKPFPESGVLVMGTYILAQFLIIRGILAHIPENNPK</sequence>
<feature type="transmembrane region" description="Helical" evidence="6">
    <location>
        <begin position="61"/>
        <end position="78"/>
    </location>
</feature>
<dbReference type="PANTHER" id="PTHR31885:SF6">
    <property type="entry name" value="GH04784P"/>
    <property type="match status" value="1"/>
</dbReference>
<evidence type="ECO:0000256" key="2">
    <source>
        <dbReference type="ARBA" id="ARBA00007375"/>
    </source>
</evidence>
<evidence type="ECO:0000256" key="1">
    <source>
        <dbReference type="ARBA" id="ARBA00004141"/>
    </source>
</evidence>
<proteinExistence type="inferred from homology"/>
<evidence type="ECO:0000256" key="4">
    <source>
        <dbReference type="ARBA" id="ARBA00022989"/>
    </source>
</evidence>
<evidence type="ECO:0000256" key="5">
    <source>
        <dbReference type="ARBA" id="ARBA00023136"/>
    </source>
</evidence>
<keyword evidence="8" id="KW-1185">Reference proteome</keyword>
<feature type="transmembrane region" description="Helical" evidence="6">
    <location>
        <begin position="173"/>
        <end position="192"/>
    </location>
</feature>
<dbReference type="RefSeq" id="WP_234859902.1">
    <property type="nucleotide sequence ID" value="NZ_JAKEVZ010000001.1"/>
</dbReference>
<dbReference type="PANTHER" id="PTHR31885">
    <property type="entry name" value="GH04784P"/>
    <property type="match status" value="1"/>
</dbReference>
<evidence type="ECO:0000313" key="8">
    <source>
        <dbReference type="Proteomes" id="UP001201449"/>
    </source>
</evidence>
<feature type="transmembrane region" description="Helical" evidence="6">
    <location>
        <begin position="115"/>
        <end position="136"/>
    </location>
</feature>
<name>A0ABS9BQK1_9BACT</name>
<keyword evidence="5 6" id="KW-0472">Membrane</keyword>
<comment type="similarity">
    <text evidence="2">Belongs to the TMEM86 family.</text>
</comment>
<reference evidence="7 8" key="1">
    <citation type="submission" date="2022-01" db="EMBL/GenBank/DDBJ databases">
        <title>Mariniradius saccharolyticus sp. nov., isolated from sediment of a river.</title>
        <authorList>
            <person name="Liu H."/>
        </authorList>
    </citation>
    <scope>NUCLEOTIDE SEQUENCE [LARGE SCALE GENOMIC DNA]</scope>
    <source>
        <strain evidence="7 8">RY-2</strain>
    </source>
</reference>
<organism evidence="7 8">
    <name type="scientific">Mariniradius sediminis</name>
    <dbReference type="NCBI Taxonomy" id="2909237"/>
    <lineage>
        <taxon>Bacteria</taxon>
        <taxon>Pseudomonadati</taxon>
        <taxon>Bacteroidota</taxon>
        <taxon>Cytophagia</taxon>
        <taxon>Cytophagales</taxon>
        <taxon>Cyclobacteriaceae</taxon>
        <taxon>Mariniradius</taxon>
    </lineage>
</organism>
<dbReference type="Pfam" id="PF07947">
    <property type="entry name" value="YhhN"/>
    <property type="match status" value="1"/>
</dbReference>
<feature type="transmembrane region" description="Helical" evidence="6">
    <location>
        <begin position="204"/>
        <end position="222"/>
    </location>
</feature>
<feature type="transmembrane region" description="Helical" evidence="6">
    <location>
        <begin position="7"/>
        <end position="24"/>
    </location>
</feature>
<keyword evidence="3 6" id="KW-0812">Transmembrane</keyword>
<feature type="transmembrane region" description="Helical" evidence="6">
    <location>
        <begin position="84"/>
        <end position="103"/>
    </location>
</feature>
<dbReference type="Proteomes" id="UP001201449">
    <property type="component" value="Unassembled WGS sequence"/>
</dbReference>
<feature type="transmembrane region" description="Helical" evidence="6">
    <location>
        <begin position="142"/>
        <end position="161"/>
    </location>
</feature>